<feature type="region of interest" description="Disordered" evidence="1">
    <location>
        <begin position="49"/>
        <end position="102"/>
    </location>
</feature>
<gene>
    <name evidence="3" type="ORF">EVOR1521_LOCUS26448</name>
</gene>
<sequence>MNAAMAAKQHAKAAWEAVKQLQSLNSKSRPMYEVASMTGDLIQIMKGAPGLQGAQGTPGTDGARGKPGLPGPPAKLEEESQNSSNSSSSNETNATAAAPAPAPAAAAAKKPKGVSFTTYMAVFGANVAMLLVLYKSIDAIIVTRDLSARAWNKKKKLRAKE</sequence>
<dbReference type="Proteomes" id="UP001178507">
    <property type="component" value="Unassembled WGS sequence"/>
</dbReference>
<evidence type="ECO:0000313" key="3">
    <source>
        <dbReference type="EMBL" id="CAJ1403876.1"/>
    </source>
</evidence>
<dbReference type="AlphaFoldDB" id="A0AA36JF19"/>
<keyword evidence="4" id="KW-1185">Reference proteome</keyword>
<reference evidence="3" key="1">
    <citation type="submission" date="2023-08" db="EMBL/GenBank/DDBJ databases">
        <authorList>
            <person name="Chen Y."/>
            <person name="Shah S."/>
            <person name="Dougan E. K."/>
            <person name="Thang M."/>
            <person name="Chan C."/>
        </authorList>
    </citation>
    <scope>NUCLEOTIDE SEQUENCE</scope>
</reference>
<feature type="compositionally biased region" description="Low complexity" evidence="1">
    <location>
        <begin position="81"/>
        <end position="102"/>
    </location>
</feature>
<comment type="caution">
    <text evidence="3">The sequence shown here is derived from an EMBL/GenBank/DDBJ whole genome shotgun (WGS) entry which is preliminary data.</text>
</comment>
<keyword evidence="2" id="KW-1133">Transmembrane helix</keyword>
<evidence type="ECO:0000256" key="1">
    <source>
        <dbReference type="SAM" id="MobiDB-lite"/>
    </source>
</evidence>
<keyword evidence="2" id="KW-0472">Membrane</keyword>
<protein>
    <submittedName>
        <fullName evidence="3">Uncharacterized protein</fullName>
    </submittedName>
</protein>
<evidence type="ECO:0000256" key="2">
    <source>
        <dbReference type="SAM" id="Phobius"/>
    </source>
</evidence>
<feature type="transmembrane region" description="Helical" evidence="2">
    <location>
        <begin position="116"/>
        <end position="134"/>
    </location>
</feature>
<keyword evidence="2" id="KW-0812">Transmembrane</keyword>
<dbReference type="EMBL" id="CAUJNA010003514">
    <property type="protein sequence ID" value="CAJ1403876.1"/>
    <property type="molecule type" value="Genomic_DNA"/>
</dbReference>
<organism evidence="3 4">
    <name type="scientific">Effrenium voratum</name>
    <dbReference type="NCBI Taxonomy" id="2562239"/>
    <lineage>
        <taxon>Eukaryota</taxon>
        <taxon>Sar</taxon>
        <taxon>Alveolata</taxon>
        <taxon>Dinophyceae</taxon>
        <taxon>Suessiales</taxon>
        <taxon>Symbiodiniaceae</taxon>
        <taxon>Effrenium</taxon>
    </lineage>
</organism>
<dbReference type="Gene3D" id="1.20.5.320">
    <property type="entry name" value="6-Phosphogluconate Dehydrogenase, domain 3"/>
    <property type="match status" value="1"/>
</dbReference>
<evidence type="ECO:0000313" key="4">
    <source>
        <dbReference type="Proteomes" id="UP001178507"/>
    </source>
</evidence>
<proteinExistence type="predicted"/>
<name>A0AA36JF19_9DINO</name>
<accession>A0AA36JF19</accession>